<dbReference type="GO" id="GO:0000329">
    <property type="term" value="C:fungal-type vacuole membrane"/>
    <property type="evidence" value="ECO:0007669"/>
    <property type="project" value="TreeGrafter"/>
</dbReference>
<dbReference type="GO" id="GO:0015369">
    <property type="term" value="F:calcium:proton antiporter activity"/>
    <property type="evidence" value="ECO:0007669"/>
    <property type="project" value="TreeGrafter"/>
</dbReference>
<keyword evidence="10" id="KW-1185">Reference proteome</keyword>
<gene>
    <name evidence="9" type="ORF">B0J13DRAFT_557801</name>
</gene>
<dbReference type="Pfam" id="PF01699">
    <property type="entry name" value="Na_Ca_ex"/>
    <property type="match status" value="1"/>
</dbReference>
<evidence type="ECO:0000313" key="9">
    <source>
        <dbReference type="EMBL" id="KAH7140464.1"/>
    </source>
</evidence>
<dbReference type="OrthoDB" id="1699231at2759"/>
<evidence type="ECO:0000256" key="3">
    <source>
        <dbReference type="ARBA" id="ARBA00022692"/>
    </source>
</evidence>
<feature type="transmembrane region" description="Helical" evidence="7">
    <location>
        <begin position="7"/>
        <end position="34"/>
    </location>
</feature>
<evidence type="ECO:0000256" key="7">
    <source>
        <dbReference type="SAM" id="Phobius"/>
    </source>
</evidence>
<evidence type="ECO:0000256" key="5">
    <source>
        <dbReference type="ARBA" id="ARBA00023065"/>
    </source>
</evidence>
<dbReference type="AlphaFoldDB" id="A0A9P9J414"/>
<dbReference type="PANTHER" id="PTHR31503:SF18">
    <property type="entry name" value="CA(2+)_H(+) EXCHANGER, PUTATIVE (EUROFUNG)-RELATED"/>
    <property type="match status" value="1"/>
</dbReference>
<evidence type="ECO:0000313" key="10">
    <source>
        <dbReference type="Proteomes" id="UP000717696"/>
    </source>
</evidence>
<dbReference type="InterPro" id="IPR004713">
    <property type="entry name" value="CaH_exchang"/>
</dbReference>
<evidence type="ECO:0000256" key="6">
    <source>
        <dbReference type="ARBA" id="ARBA00023136"/>
    </source>
</evidence>
<dbReference type="InterPro" id="IPR004837">
    <property type="entry name" value="NaCa_Exmemb"/>
</dbReference>
<keyword evidence="3 7" id="KW-0812">Transmembrane</keyword>
<dbReference type="EMBL" id="JAGMUU010000013">
    <property type="protein sequence ID" value="KAH7140464.1"/>
    <property type="molecule type" value="Genomic_DNA"/>
</dbReference>
<keyword evidence="2" id="KW-0813">Transport</keyword>
<dbReference type="GO" id="GO:0006874">
    <property type="term" value="P:intracellular calcium ion homeostasis"/>
    <property type="evidence" value="ECO:0007669"/>
    <property type="project" value="TreeGrafter"/>
</dbReference>
<keyword evidence="6 7" id="KW-0472">Membrane</keyword>
<evidence type="ECO:0000259" key="8">
    <source>
        <dbReference type="Pfam" id="PF01699"/>
    </source>
</evidence>
<accession>A0A9P9J414</accession>
<proteinExistence type="predicted"/>
<feature type="domain" description="Sodium/calcium exchanger membrane region" evidence="8">
    <location>
        <begin position="2"/>
        <end position="50"/>
    </location>
</feature>
<comment type="subcellular location">
    <subcellularLocation>
        <location evidence="1">Endomembrane system</location>
        <topology evidence="1">Multi-pass membrane protein</topology>
    </subcellularLocation>
</comment>
<evidence type="ECO:0000256" key="1">
    <source>
        <dbReference type="ARBA" id="ARBA00004127"/>
    </source>
</evidence>
<comment type="caution">
    <text evidence="9">The sequence shown here is derived from an EMBL/GenBank/DDBJ whole genome shotgun (WGS) entry which is preliminary data.</text>
</comment>
<evidence type="ECO:0000256" key="4">
    <source>
        <dbReference type="ARBA" id="ARBA00022989"/>
    </source>
</evidence>
<sequence length="52" mass="5833">MKNKMDLAIGVAVGSSIQIAIFVTPLVVILGWVMDKEMSLFFTLFETVSMFY</sequence>
<dbReference type="PANTHER" id="PTHR31503">
    <property type="entry name" value="VACUOLAR CALCIUM ION TRANSPORTER"/>
    <property type="match status" value="1"/>
</dbReference>
<evidence type="ECO:0000256" key="2">
    <source>
        <dbReference type="ARBA" id="ARBA00022448"/>
    </source>
</evidence>
<dbReference type="Proteomes" id="UP000717696">
    <property type="component" value="Unassembled WGS sequence"/>
</dbReference>
<organism evidence="9 10">
    <name type="scientific">Dactylonectria estremocensis</name>
    <dbReference type="NCBI Taxonomy" id="1079267"/>
    <lineage>
        <taxon>Eukaryota</taxon>
        <taxon>Fungi</taxon>
        <taxon>Dikarya</taxon>
        <taxon>Ascomycota</taxon>
        <taxon>Pezizomycotina</taxon>
        <taxon>Sordariomycetes</taxon>
        <taxon>Hypocreomycetidae</taxon>
        <taxon>Hypocreales</taxon>
        <taxon>Nectriaceae</taxon>
        <taxon>Dactylonectria</taxon>
    </lineage>
</organism>
<keyword evidence="5" id="KW-0406">Ion transport</keyword>
<protein>
    <recommendedName>
        <fullName evidence="8">Sodium/calcium exchanger membrane region domain-containing protein</fullName>
    </recommendedName>
</protein>
<dbReference type="GO" id="GO:0012505">
    <property type="term" value="C:endomembrane system"/>
    <property type="evidence" value="ECO:0007669"/>
    <property type="project" value="UniProtKB-SubCell"/>
</dbReference>
<keyword evidence="4 7" id="KW-1133">Transmembrane helix</keyword>
<reference evidence="9" key="1">
    <citation type="journal article" date="2021" name="Nat. Commun.">
        <title>Genetic determinants of endophytism in the Arabidopsis root mycobiome.</title>
        <authorList>
            <person name="Mesny F."/>
            <person name="Miyauchi S."/>
            <person name="Thiergart T."/>
            <person name="Pickel B."/>
            <person name="Atanasova L."/>
            <person name="Karlsson M."/>
            <person name="Huettel B."/>
            <person name="Barry K.W."/>
            <person name="Haridas S."/>
            <person name="Chen C."/>
            <person name="Bauer D."/>
            <person name="Andreopoulos W."/>
            <person name="Pangilinan J."/>
            <person name="LaButti K."/>
            <person name="Riley R."/>
            <person name="Lipzen A."/>
            <person name="Clum A."/>
            <person name="Drula E."/>
            <person name="Henrissat B."/>
            <person name="Kohler A."/>
            <person name="Grigoriev I.V."/>
            <person name="Martin F.M."/>
            <person name="Hacquard S."/>
        </authorList>
    </citation>
    <scope>NUCLEOTIDE SEQUENCE</scope>
    <source>
        <strain evidence="9">MPI-CAGE-AT-0021</strain>
    </source>
</reference>
<name>A0A9P9J414_9HYPO</name>